<sequence length="481" mass="54812">MRILLTGANGYIGKRILPVLVEQGHEVICMVRDPRRFELPDTLKDKVQISKGDLLQPDSLKVLPKTIDAAYYLVHSMGAWGNDFTKAEQESAANFVAYLNTTTARQIIYLSGISNAAQLSEHLASRRHVEDILDQAKASLTVLRASIIIGSGSASFEIIRDLVEKLPVMLTPRWLNSKCQPIAIRDVIFYLTTVLGNTACYDQRFEIGGPDVLTYKQMLQRLAKARHLKRFIFTVPVLTPRLSSYWLYFVTSTSFAIARSLVESLRNHTIVLDNSIQKLIPHQNLTYDEAIQLAYTKIEQHMVVSSWKDALASGTMQLNYMDFVQMPQNGIVTDKQLIKIEQDPEQVLQNIWSIGGERGWYKTDFLWRMRGLLDKMAGGVGLNRGRRHPTEIQAGDTLDFWRVLVADKAHRRLLLYAEMKVPGEAWLQFRIISMPDGDYLEQLAAFRPNGISGRLYWYVMLPFHFIIFRGMVTNIAQYKPG</sequence>
<dbReference type="Gene3D" id="3.40.50.720">
    <property type="entry name" value="NAD(P)-binding Rossmann-like Domain"/>
    <property type="match status" value="1"/>
</dbReference>
<evidence type="ECO:0000313" key="3">
    <source>
        <dbReference type="Proteomes" id="UP000474777"/>
    </source>
</evidence>
<protein>
    <submittedName>
        <fullName evidence="2">SDR family oxidoreductase</fullName>
    </submittedName>
</protein>
<dbReference type="InterPro" id="IPR016040">
    <property type="entry name" value="NAD(P)-bd_dom"/>
</dbReference>
<dbReference type="SUPFAM" id="SSF51735">
    <property type="entry name" value="NAD(P)-binding Rossmann-fold domains"/>
    <property type="match status" value="1"/>
</dbReference>
<dbReference type="EMBL" id="JAAGWD010000002">
    <property type="protein sequence ID" value="NEM97287.1"/>
    <property type="molecule type" value="Genomic_DNA"/>
</dbReference>
<dbReference type="Pfam" id="PF13460">
    <property type="entry name" value="NAD_binding_10"/>
    <property type="match status" value="1"/>
</dbReference>
<keyword evidence="3" id="KW-1185">Reference proteome</keyword>
<dbReference type="InterPro" id="IPR036291">
    <property type="entry name" value="NAD(P)-bd_dom_sf"/>
</dbReference>
<feature type="domain" description="NAD(P)-binding" evidence="1">
    <location>
        <begin position="7"/>
        <end position="146"/>
    </location>
</feature>
<dbReference type="Pfam" id="PF11066">
    <property type="entry name" value="DUF2867"/>
    <property type="match status" value="1"/>
</dbReference>
<organism evidence="2 3">
    <name type="scientific">Pontibacter burrus</name>
    <dbReference type="NCBI Taxonomy" id="2704466"/>
    <lineage>
        <taxon>Bacteria</taxon>
        <taxon>Pseudomonadati</taxon>
        <taxon>Bacteroidota</taxon>
        <taxon>Cytophagia</taxon>
        <taxon>Cytophagales</taxon>
        <taxon>Hymenobacteraceae</taxon>
        <taxon>Pontibacter</taxon>
    </lineage>
</organism>
<name>A0A6B3LUP6_9BACT</name>
<dbReference type="InterPro" id="IPR021295">
    <property type="entry name" value="DUF2867"/>
</dbReference>
<dbReference type="GO" id="GO:0044877">
    <property type="term" value="F:protein-containing complex binding"/>
    <property type="evidence" value="ECO:0007669"/>
    <property type="project" value="TreeGrafter"/>
</dbReference>
<reference evidence="2 3" key="1">
    <citation type="submission" date="2020-02" db="EMBL/GenBank/DDBJ databases">
        <authorList>
            <person name="Kim M.K."/>
        </authorList>
    </citation>
    <scope>NUCLEOTIDE SEQUENCE [LARGE SCALE GENOMIC DNA]</scope>
    <source>
        <strain evidence="2 3">BT327</strain>
    </source>
</reference>
<dbReference type="InterPro" id="IPR051207">
    <property type="entry name" value="ComplexI_NDUFA9_subunit"/>
</dbReference>
<dbReference type="PANTHER" id="PTHR12126:SF11">
    <property type="entry name" value="NADH DEHYDROGENASE [UBIQUINONE] 1 ALPHA SUBCOMPLEX SUBUNIT 9, MITOCHONDRIAL"/>
    <property type="match status" value="1"/>
</dbReference>
<proteinExistence type="predicted"/>
<dbReference type="AlphaFoldDB" id="A0A6B3LUP6"/>
<accession>A0A6B3LUP6</accession>
<dbReference type="RefSeq" id="WP_163913506.1">
    <property type="nucleotide sequence ID" value="NZ_JAAGWD010000002.1"/>
</dbReference>
<comment type="caution">
    <text evidence="2">The sequence shown here is derived from an EMBL/GenBank/DDBJ whole genome shotgun (WGS) entry which is preliminary data.</text>
</comment>
<evidence type="ECO:0000313" key="2">
    <source>
        <dbReference type="EMBL" id="NEM97287.1"/>
    </source>
</evidence>
<evidence type="ECO:0000259" key="1">
    <source>
        <dbReference type="Pfam" id="PF13460"/>
    </source>
</evidence>
<gene>
    <name evidence="2" type="ORF">GXP69_06245</name>
</gene>
<dbReference type="PANTHER" id="PTHR12126">
    <property type="entry name" value="NADH-UBIQUINONE OXIDOREDUCTASE 39 KDA SUBUNIT-RELATED"/>
    <property type="match status" value="1"/>
</dbReference>
<dbReference type="Proteomes" id="UP000474777">
    <property type="component" value="Unassembled WGS sequence"/>
</dbReference>